<dbReference type="Gene3D" id="2.40.30.10">
    <property type="entry name" value="Translation factors"/>
    <property type="match status" value="1"/>
</dbReference>
<sequence length="257" mass="28126">MMDDIINQSSRMDIPATTRRVQRVRHELRRRELAVVRVERPSPQFARVTLAGDELAGFVSASFDDHLKFMPGDDAGGEPIRRDYTPRHYDAAAGELAIEFALHGHGAASDWARHAAVGQRVVIGGPRGSFIVPLDYDWHLLAGDATALPAIRRRLEELPAGARAIVLAQLDAADRLPFTTAARLDLHWIDPAADLAEALRGLALPPGDGYAWAAGEAAAMARLRRVLVDEKGLAKEAMRVAAYWKRGASGHHENLED</sequence>
<comment type="similarity">
    <text evidence="1">Belongs to the SIP oxidoreductase family.</text>
</comment>
<evidence type="ECO:0000313" key="4">
    <source>
        <dbReference type="Proteomes" id="UP000469385"/>
    </source>
</evidence>
<comment type="caution">
    <text evidence="3">The sequence shown here is derived from an EMBL/GenBank/DDBJ whole genome shotgun (WGS) entry which is preliminary data.</text>
</comment>
<protein>
    <submittedName>
        <fullName evidence="3">Siderophore-interacting protein</fullName>
    </submittedName>
</protein>
<dbReference type="InterPro" id="IPR013113">
    <property type="entry name" value="SIP_FAD-bd"/>
</dbReference>
<feature type="domain" description="FAD-binding FR-type" evidence="2">
    <location>
        <begin position="28"/>
        <end position="133"/>
    </location>
</feature>
<dbReference type="AlphaFoldDB" id="A0A6N8IWM7"/>
<dbReference type="GO" id="GO:0016491">
    <property type="term" value="F:oxidoreductase activity"/>
    <property type="evidence" value="ECO:0007669"/>
    <property type="project" value="InterPro"/>
</dbReference>
<name>A0A6N8IWM7_9BURK</name>
<proteinExistence type="inferred from homology"/>
<dbReference type="Proteomes" id="UP000469385">
    <property type="component" value="Unassembled WGS sequence"/>
</dbReference>
<dbReference type="PANTHER" id="PTHR30157:SF0">
    <property type="entry name" value="NADPH-DEPENDENT FERRIC-CHELATE REDUCTASE"/>
    <property type="match status" value="1"/>
</dbReference>
<dbReference type="EMBL" id="WSEL01000009">
    <property type="protein sequence ID" value="MVQ31062.1"/>
    <property type="molecule type" value="Genomic_DNA"/>
</dbReference>
<gene>
    <name evidence="3" type="ORF">GON04_16500</name>
</gene>
<dbReference type="Pfam" id="PF08021">
    <property type="entry name" value="FAD_binding_9"/>
    <property type="match status" value="2"/>
</dbReference>
<dbReference type="InterPro" id="IPR007037">
    <property type="entry name" value="SIP_rossman_dom"/>
</dbReference>
<organism evidence="3 4">
    <name type="scientific">Ramlibacter pinisoli</name>
    <dbReference type="NCBI Taxonomy" id="2682844"/>
    <lineage>
        <taxon>Bacteria</taxon>
        <taxon>Pseudomonadati</taxon>
        <taxon>Pseudomonadota</taxon>
        <taxon>Betaproteobacteria</taxon>
        <taxon>Burkholderiales</taxon>
        <taxon>Comamonadaceae</taxon>
        <taxon>Ramlibacter</taxon>
    </lineage>
</organism>
<dbReference type="Pfam" id="PF04954">
    <property type="entry name" value="SIP"/>
    <property type="match status" value="1"/>
</dbReference>
<accession>A0A6N8IWM7</accession>
<evidence type="ECO:0000256" key="1">
    <source>
        <dbReference type="ARBA" id="ARBA00035644"/>
    </source>
</evidence>
<evidence type="ECO:0000313" key="3">
    <source>
        <dbReference type="EMBL" id="MVQ31062.1"/>
    </source>
</evidence>
<dbReference type="Gene3D" id="3.40.50.80">
    <property type="entry name" value="Nucleotide-binding domain of ferredoxin-NADP reductase (FNR) module"/>
    <property type="match status" value="1"/>
</dbReference>
<dbReference type="InterPro" id="IPR017927">
    <property type="entry name" value="FAD-bd_FR_type"/>
</dbReference>
<dbReference type="PROSITE" id="PS51384">
    <property type="entry name" value="FAD_FR"/>
    <property type="match status" value="1"/>
</dbReference>
<dbReference type="SUPFAM" id="SSF63380">
    <property type="entry name" value="Riboflavin synthase domain-like"/>
    <property type="match status" value="1"/>
</dbReference>
<dbReference type="PANTHER" id="PTHR30157">
    <property type="entry name" value="FERRIC REDUCTASE, NADPH-DEPENDENT"/>
    <property type="match status" value="1"/>
</dbReference>
<dbReference type="InterPro" id="IPR039374">
    <property type="entry name" value="SIP_fam"/>
</dbReference>
<reference evidence="3 4" key="1">
    <citation type="submission" date="2019-12" db="EMBL/GenBank/DDBJ databases">
        <authorList>
            <person name="Huq M.A."/>
        </authorList>
    </citation>
    <scope>NUCLEOTIDE SEQUENCE [LARGE SCALE GENOMIC DNA]</scope>
    <source>
        <strain evidence="3 4">MAH-25</strain>
    </source>
</reference>
<keyword evidence="4" id="KW-1185">Reference proteome</keyword>
<dbReference type="InterPro" id="IPR039261">
    <property type="entry name" value="FNR_nucleotide-bd"/>
</dbReference>
<evidence type="ECO:0000259" key="2">
    <source>
        <dbReference type="PROSITE" id="PS51384"/>
    </source>
</evidence>
<dbReference type="InterPro" id="IPR017938">
    <property type="entry name" value="Riboflavin_synthase-like_b-brl"/>
</dbReference>
<dbReference type="CDD" id="cd06193">
    <property type="entry name" value="siderophore_interacting"/>
    <property type="match status" value="1"/>
</dbReference>